<evidence type="ECO:0000313" key="4">
    <source>
        <dbReference type="Proteomes" id="UP000198418"/>
    </source>
</evidence>
<dbReference type="OrthoDB" id="7524317at2"/>
<evidence type="ECO:0000259" key="2">
    <source>
        <dbReference type="Pfam" id="PF15644"/>
    </source>
</evidence>
<protein>
    <submittedName>
        <fullName evidence="3">Papain fold toxin 1, glutamine deamidase</fullName>
    </submittedName>
</protein>
<feature type="compositionally biased region" description="Basic and acidic residues" evidence="1">
    <location>
        <begin position="467"/>
        <end position="479"/>
    </location>
</feature>
<proteinExistence type="predicted"/>
<evidence type="ECO:0000313" key="3">
    <source>
        <dbReference type="EMBL" id="SNB60165.1"/>
    </source>
</evidence>
<dbReference type="EMBL" id="FYDG01000001">
    <property type="protein sequence ID" value="SNB60165.1"/>
    <property type="molecule type" value="Genomic_DNA"/>
</dbReference>
<dbReference type="AlphaFoldDB" id="A0A212QLD5"/>
<feature type="region of interest" description="Disordered" evidence="1">
    <location>
        <begin position="466"/>
        <end position="517"/>
    </location>
</feature>
<feature type="region of interest" description="Disordered" evidence="1">
    <location>
        <begin position="24"/>
        <end position="46"/>
    </location>
</feature>
<name>A0A212QLD5_RHOAC</name>
<evidence type="ECO:0000256" key="1">
    <source>
        <dbReference type="SAM" id="MobiDB-lite"/>
    </source>
</evidence>
<dbReference type="InterPro" id="IPR006944">
    <property type="entry name" value="Phage/GTA_portal"/>
</dbReference>
<dbReference type="InterPro" id="IPR028908">
    <property type="entry name" value="Tox-PL_dom"/>
</dbReference>
<keyword evidence="4" id="KW-1185">Reference proteome</keyword>
<dbReference type="Pfam" id="PF04860">
    <property type="entry name" value="Phage_portal"/>
    <property type="match status" value="1"/>
</dbReference>
<feature type="domain" description="Tox-PL" evidence="2">
    <location>
        <begin position="532"/>
        <end position="625"/>
    </location>
</feature>
<dbReference type="Proteomes" id="UP000198418">
    <property type="component" value="Unassembled WGS sequence"/>
</dbReference>
<organism evidence="3 4">
    <name type="scientific">Rhodoblastus acidophilus</name>
    <name type="common">Rhodopseudomonas acidophila</name>
    <dbReference type="NCBI Taxonomy" id="1074"/>
    <lineage>
        <taxon>Bacteria</taxon>
        <taxon>Pseudomonadati</taxon>
        <taxon>Pseudomonadota</taxon>
        <taxon>Alphaproteobacteria</taxon>
        <taxon>Hyphomicrobiales</taxon>
        <taxon>Rhodoblastaceae</taxon>
        <taxon>Rhodoblastus</taxon>
    </lineage>
</organism>
<dbReference type="Pfam" id="PF15644">
    <property type="entry name" value="Gln_amidase"/>
    <property type="match status" value="1"/>
</dbReference>
<gene>
    <name evidence="3" type="ORF">SAMN06265338_101744</name>
</gene>
<accession>A0A212QLD5</accession>
<sequence length="630" mass="69975">MTERGAGLPRWSLSPAEFSARSSASAQAPDDWFGPSAPIAPGAPEDVAGRQWDFPAGYNLVTRARGYESISFADLRALADAYDLLRLVIETRKDQVERMTWTLRAKPGRDADAENIARAETFFESPDGVHDWSAWLRMILEDLFVIDAPALWCERDRAGNLLALHPLDGATIKPVLDFWGRTPRPFMQDGQKVYPVAYQQILKGLPAVDYTTRDIIYRPRNLRSHRAYGFSPVEQIVATVNIGLKRQLHQLNYYTEGNIPESLIGVPDSWTPDQIKNFQDYWDLYFDGDLARRRRAKFVPGGVAKTFIQTKEPELKSAFDEWIARVVCFAFSVSPQPFINQMNRSTSETQSQMSNEEGLQPILAWIKRLCDAILIQLGAPNLEFAWRNETVVDPTVQRENLVALVNAGMMTRRRAAQIMGEILPDDPMADVLAITTGQGVAKLQQNRSANDEKKVFTQEVFAGALDKYSDDQPRDDRGRWSNGGNFGETPNAKPGKGKSAPNRSPQSDNSTNRPGAHLENAATHVNPKNDQQNCGFVIDAVAARLRGTDRSAVAQSGREGAWDEIESRFNMKITWGQKIDDAYSQVKQAGDGALAIVGIRYPDGAGAHVVVIGNDRGKVGIVEAQDWGNG</sequence>
<reference evidence="4" key="1">
    <citation type="submission" date="2017-06" db="EMBL/GenBank/DDBJ databases">
        <authorList>
            <person name="Varghese N."/>
            <person name="Submissions S."/>
        </authorList>
    </citation>
    <scope>NUCLEOTIDE SEQUENCE [LARGE SCALE GENOMIC DNA]</scope>
    <source>
        <strain evidence="4">DSM 137</strain>
    </source>
</reference>
<feature type="compositionally biased region" description="Polar residues" evidence="1">
    <location>
        <begin position="501"/>
        <end position="513"/>
    </location>
</feature>